<dbReference type="GO" id="GO:0000750">
    <property type="term" value="P:pheromone-dependent signal transduction involved in conjugation with cellular fusion"/>
    <property type="evidence" value="ECO:0007669"/>
    <property type="project" value="InterPro"/>
</dbReference>
<keyword evidence="4" id="KW-0488">Methylation</keyword>
<evidence type="ECO:0000256" key="7">
    <source>
        <dbReference type="ARBA" id="ARBA00023224"/>
    </source>
</evidence>
<gene>
    <name evidence="13" type="ORF">AWRI3579_g3066</name>
</gene>
<evidence type="ECO:0000259" key="11">
    <source>
        <dbReference type="SMART" id="SM00224"/>
    </source>
</evidence>
<evidence type="ECO:0000256" key="4">
    <source>
        <dbReference type="ARBA" id="ARBA00022481"/>
    </source>
</evidence>
<evidence type="ECO:0000259" key="12">
    <source>
        <dbReference type="SMART" id="SM01224"/>
    </source>
</evidence>
<feature type="region of interest" description="Disordered" evidence="10">
    <location>
        <begin position="88"/>
        <end position="107"/>
    </location>
</feature>
<organism evidence="13 14">
    <name type="scientific">Hanseniaspora osmophila</name>
    <dbReference type="NCBI Taxonomy" id="56408"/>
    <lineage>
        <taxon>Eukaryota</taxon>
        <taxon>Fungi</taxon>
        <taxon>Dikarya</taxon>
        <taxon>Ascomycota</taxon>
        <taxon>Saccharomycotina</taxon>
        <taxon>Saccharomycetes</taxon>
        <taxon>Saccharomycodales</taxon>
        <taxon>Saccharomycodaceae</taxon>
        <taxon>Hanseniaspora</taxon>
    </lineage>
</organism>
<dbReference type="Proteomes" id="UP000095728">
    <property type="component" value="Unassembled WGS sequence"/>
</dbReference>
<keyword evidence="8" id="KW-0449">Lipoprotein</keyword>
<comment type="subcellular location">
    <subcellularLocation>
        <location evidence="1">Membrane</location>
    </subcellularLocation>
</comment>
<dbReference type="FunCoup" id="A0A1E5RAU7">
    <property type="interactions" value="96"/>
</dbReference>
<evidence type="ECO:0000256" key="6">
    <source>
        <dbReference type="ARBA" id="ARBA00023139"/>
    </source>
</evidence>
<evidence type="ECO:0000256" key="3">
    <source>
        <dbReference type="ARBA" id="ARBA00016111"/>
    </source>
</evidence>
<dbReference type="Gene3D" id="4.10.260.10">
    <property type="entry name" value="Transducin (heterotrimeric G protein), gamma chain"/>
    <property type="match status" value="1"/>
</dbReference>
<keyword evidence="14" id="KW-1185">Reference proteome</keyword>
<dbReference type="PANTHER" id="PTHR28189">
    <property type="entry name" value="GUANINE NUCLEOTIDE-BINDING PROTEIN SUBUNIT GAMMA"/>
    <property type="match status" value="1"/>
</dbReference>
<evidence type="ECO:0000256" key="10">
    <source>
        <dbReference type="SAM" id="MobiDB-lite"/>
    </source>
</evidence>
<dbReference type="InterPro" id="IPR015898">
    <property type="entry name" value="G-protein_gamma-like_dom"/>
</dbReference>
<dbReference type="GO" id="GO:0005834">
    <property type="term" value="C:heterotrimeric G-protein complex"/>
    <property type="evidence" value="ECO:0007669"/>
    <property type="project" value="TreeGrafter"/>
</dbReference>
<evidence type="ECO:0000256" key="8">
    <source>
        <dbReference type="ARBA" id="ARBA00023288"/>
    </source>
</evidence>
<feature type="domain" description="G protein gamma" evidence="11">
    <location>
        <begin position="23"/>
        <end position="87"/>
    </location>
</feature>
<reference evidence="14" key="1">
    <citation type="journal article" date="2016" name="Genome Announc.">
        <title>Genome sequences of three species of Hanseniaspora isolated from spontaneous wine fermentations.</title>
        <authorList>
            <person name="Sternes P.R."/>
            <person name="Lee D."/>
            <person name="Kutyna D.R."/>
            <person name="Borneman A.R."/>
        </authorList>
    </citation>
    <scope>NUCLEOTIDE SEQUENCE [LARGE SCALE GENOMIC DNA]</scope>
    <source>
        <strain evidence="14">AWRI3579</strain>
    </source>
</reference>
<evidence type="ECO:0000256" key="9">
    <source>
        <dbReference type="ARBA" id="ARBA00023289"/>
    </source>
</evidence>
<dbReference type="PANTHER" id="PTHR28189:SF1">
    <property type="entry name" value="GUANINE NUCLEOTIDE-BINDING PROTEIN SUBUNIT GAMMA"/>
    <property type="match status" value="1"/>
</dbReference>
<dbReference type="InterPro" id="IPR036284">
    <property type="entry name" value="GGL_sf"/>
</dbReference>
<protein>
    <recommendedName>
        <fullName evidence="3">Guanine nucleotide-binding protein subunit gamma</fullName>
    </recommendedName>
</protein>
<dbReference type="InParanoid" id="A0A1E5RAU7"/>
<dbReference type="SUPFAM" id="SSF48670">
    <property type="entry name" value="Transducin (heterotrimeric G protein), gamma chain"/>
    <property type="match status" value="1"/>
</dbReference>
<dbReference type="OrthoDB" id="19232at2759"/>
<comment type="similarity">
    <text evidence="2">Belongs to the G protein gamma family.</text>
</comment>
<name>A0A1E5RAU7_9ASCO</name>
<keyword evidence="6" id="KW-0564">Palmitate</keyword>
<dbReference type="EMBL" id="LPNM01000008">
    <property type="protein sequence ID" value="OEJ84026.1"/>
    <property type="molecule type" value="Genomic_DNA"/>
</dbReference>
<evidence type="ECO:0000313" key="14">
    <source>
        <dbReference type="Proteomes" id="UP000095728"/>
    </source>
</evidence>
<keyword evidence="9" id="KW-0636">Prenylation</keyword>
<dbReference type="GO" id="GO:0031681">
    <property type="term" value="F:G-protein beta-subunit binding"/>
    <property type="evidence" value="ECO:0007669"/>
    <property type="project" value="InterPro"/>
</dbReference>
<dbReference type="SMART" id="SM00224">
    <property type="entry name" value="GGL"/>
    <property type="match status" value="1"/>
</dbReference>
<dbReference type="InterPro" id="IPR041848">
    <property type="entry name" value="Ste18_fungal"/>
</dbReference>
<dbReference type="GO" id="GO:0007186">
    <property type="term" value="P:G protein-coupled receptor signaling pathway"/>
    <property type="evidence" value="ECO:0007669"/>
    <property type="project" value="InterPro"/>
</dbReference>
<dbReference type="AlphaFoldDB" id="A0A1E5RAU7"/>
<evidence type="ECO:0000313" key="13">
    <source>
        <dbReference type="EMBL" id="OEJ84026.1"/>
    </source>
</evidence>
<feature type="domain" description="G protein gamma" evidence="12">
    <location>
        <begin position="19"/>
        <end position="107"/>
    </location>
</feature>
<evidence type="ECO:0000256" key="1">
    <source>
        <dbReference type="ARBA" id="ARBA00004370"/>
    </source>
</evidence>
<evidence type="ECO:0000256" key="5">
    <source>
        <dbReference type="ARBA" id="ARBA00023136"/>
    </source>
</evidence>
<keyword evidence="7" id="KW-0807">Transducer</keyword>
<comment type="caution">
    <text evidence="13">The sequence shown here is derived from an EMBL/GenBank/DDBJ whole genome shotgun (WGS) entry which is preliminary data.</text>
</comment>
<keyword evidence="5" id="KW-0472">Membrane</keyword>
<dbReference type="SMART" id="SM01224">
    <property type="entry name" value="G_gamma"/>
    <property type="match status" value="1"/>
</dbReference>
<sequence>MNELDVKQQQQEQLMYKIQYLKLRRVLELNNKLRQELSRERITASNACLKIIDYTTSTRDFAVPAMWGFPEQNTNPYNNNSAKKFNQYSPYGGSGPSSQEDTCCTIM</sequence>
<accession>A0A1E5RAU7</accession>
<proteinExistence type="inferred from homology"/>
<dbReference type="STRING" id="56408.A0A1E5RAU7"/>
<dbReference type="Pfam" id="PF00631">
    <property type="entry name" value="G-gamma"/>
    <property type="match status" value="1"/>
</dbReference>
<evidence type="ECO:0000256" key="2">
    <source>
        <dbReference type="ARBA" id="ARBA00007431"/>
    </source>
</evidence>